<evidence type="ECO:0000313" key="3">
    <source>
        <dbReference type="Proteomes" id="UP001165085"/>
    </source>
</evidence>
<proteinExistence type="predicted"/>
<dbReference type="EMBL" id="BRXY01000286">
    <property type="protein sequence ID" value="GMH83896.1"/>
    <property type="molecule type" value="Genomic_DNA"/>
</dbReference>
<organism evidence="2 3">
    <name type="scientific">Triparma strigata</name>
    <dbReference type="NCBI Taxonomy" id="1606541"/>
    <lineage>
        <taxon>Eukaryota</taxon>
        <taxon>Sar</taxon>
        <taxon>Stramenopiles</taxon>
        <taxon>Ochrophyta</taxon>
        <taxon>Bolidophyceae</taxon>
        <taxon>Parmales</taxon>
        <taxon>Triparmaceae</taxon>
        <taxon>Triparma</taxon>
    </lineage>
</organism>
<keyword evidence="3" id="KW-1185">Reference proteome</keyword>
<dbReference type="Pfam" id="PF02514">
    <property type="entry name" value="CobN-Mg_chel"/>
    <property type="match status" value="1"/>
</dbReference>
<gene>
    <name evidence="2" type="ORF">TrST_g9410</name>
</gene>
<dbReference type="Proteomes" id="UP001165085">
    <property type="component" value="Unassembled WGS sequence"/>
</dbReference>
<evidence type="ECO:0000259" key="1">
    <source>
        <dbReference type="Pfam" id="PF02514"/>
    </source>
</evidence>
<comment type="caution">
    <text evidence="2">The sequence shown here is derived from an EMBL/GenBank/DDBJ whole genome shotgun (WGS) entry which is preliminary data.</text>
</comment>
<reference evidence="3" key="1">
    <citation type="journal article" date="2023" name="Commun. Biol.">
        <title>Genome analysis of Parmales, the sister group of diatoms, reveals the evolutionary specialization of diatoms from phago-mixotrophs to photoautotrophs.</title>
        <authorList>
            <person name="Ban H."/>
            <person name="Sato S."/>
            <person name="Yoshikawa S."/>
            <person name="Yamada K."/>
            <person name="Nakamura Y."/>
            <person name="Ichinomiya M."/>
            <person name="Sato N."/>
            <person name="Blanc-Mathieu R."/>
            <person name="Endo H."/>
            <person name="Kuwata A."/>
            <person name="Ogata H."/>
        </authorList>
    </citation>
    <scope>NUCLEOTIDE SEQUENCE [LARGE SCALE GENOMIC DNA]</scope>
    <source>
        <strain evidence="3">NIES 3701</strain>
    </source>
</reference>
<dbReference type="InterPro" id="IPR003672">
    <property type="entry name" value="CobN/Mg_chltase"/>
</dbReference>
<sequence length="82" mass="9497">MDVLRIYGEFRWQLKANGRYRIAGRPDEPDEMNFVRKHAKEQAKEMEIWSERVFSAGSYSANVGIAIENGGWESEDQLRTSS</sequence>
<name>A0A9W7B8A0_9STRA</name>
<dbReference type="AlphaFoldDB" id="A0A9W7B8A0"/>
<evidence type="ECO:0000313" key="2">
    <source>
        <dbReference type="EMBL" id="GMH83896.1"/>
    </source>
</evidence>
<feature type="domain" description="CobN/magnesium chelatase" evidence="1">
    <location>
        <begin position="24"/>
        <end position="79"/>
    </location>
</feature>
<accession>A0A9W7B8A0</accession>
<protein>
    <recommendedName>
        <fullName evidence="1">CobN/magnesium chelatase domain-containing protein</fullName>
    </recommendedName>
</protein>